<dbReference type="SUPFAM" id="SSF51445">
    <property type="entry name" value="(Trans)glycosidases"/>
    <property type="match status" value="1"/>
</dbReference>
<keyword evidence="3" id="KW-1185">Reference proteome</keyword>
<evidence type="ECO:0000313" key="2">
    <source>
        <dbReference type="EMBL" id="KAI6780229.1"/>
    </source>
</evidence>
<protein>
    <recommendedName>
        <fullName evidence="1">DUF5597 domain-containing protein</fullName>
    </recommendedName>
</protein>
<dbReference type="OrthoDB" id="1657402at2759"/>
<dbReference type="GeneID" id="75829514"/>
<gene>
    <name evidence="2" type="ORF">J7T54_003008</name>
</gene>
<dbReference type="Proteomes" id="UP001055219">
    <property type="component" value="Unassembled WGS sequence"/>
</dbReference>
<comment type="caution">
    <text evidence="2">The sequence shown here is derived from an EMBL/GenBank/DDBJ whole genome shotgun (WGS) entry which is preliminary data.</text>
</comment>
<dbReference type="InterPro" id="IPR017853">
    <property type="entry name" value="GH"/>
</dbReference>
<dbReference type="Gene3D" id="3.20.20.80">
    <property type="entry name" value="Glycosidases"/>
    <property type="match status" value="2"/>
</dbReference>
<dbReference type="AlphaFoldDB" id="A0A9Q0BDJ1"/>
<proteinExistence type="predicted"/>
<name>A0A9Q0BDJ1_9HYPO</name>
<reference evidence="2" key="2">
    <citation type="submission" date="2022-07" db="EMBL/GenBank/DDBJ databases">
        <authorList>
            <person name="Goncalves M.F.M."/>
            <person name="Hilario S."/>
            <person name="Van De Peer Y."/>
            <person name="Esteves A.C."/>
            <person name="Alves A."/>
        </authorList>
    </citation>
    <scope>NUCLEOTIDE SEQUENCE</scope>
    <source>
        <strain evidence="2">MUM 19.33</strain>
    </source>
</reference>
<evidence type="ECO:0000259" key="1">
    <source>
        <dbReference type="Pfam" id="PF18120"/>
    </source>
</evidence>
<sequence>MHNSSLSSAEYMSSKWGDLKAANFNTVLGSVPCESIEPEEGVSDFSHVDKAILELKPIDLCEAAWEADARAFSTLMRHIKEIDAAHSTVLMIQVQNECRVLGDSRDRSKLAEKVFAQPVPLDLLGHLAGKQHLNPKFEKRWPRFRNTVSLDVGKTWQQVFGKGNATDGLFMAHSYASYIGKVAQAGKEGFPLPFFTNVWLSTDDESLLDIRDIADGIGMKIVACSGHKPGIYPSGGPCPHTLDVWKCCVPGLHLIAPNVYLQKYEWACKQYRYDNQPLLIPERRIDTIEAAKNDFKKPYGLLDKMSDHILATQANHPEDMFDFFFDEPSRTARASWVRSMGIFTLHVIRSFVFENQSPGYGIFIPRGQGRFLLIGEGFQVKFGSQNPDAS</sequence>
<accession>A0A9Q0BDJ1</accession>
<feature type="domain" description="DUF5597" evidence="1">
    <location>
        <begin position="295"/>
        <end position="388"/>
    </location>
</feature>
<dbReference type="Pfam" id="PF18120">
    <property type="entry name" value="DUF5597"/>
    <property type="match status" value="1"/>
</dbReference>
<reference evidence="2" key="1">
    <citation type="journal article" date="2021" name="J Fungi (Basel)">
        <title>Genomic and Metabolomic Analyses of the Marine Fungus Emericellopsis cladophorae: Insights into Saltwater Adaptability Mechanisms and Its Biosynthetic Potential.</title>
        <authorList>
            <person name="Goncalves M.F.M."/>
            <person name="Hilario S."/>
            <person name="Van de Peer Y."/>
            <person name="Esteves A.C."/>
            <person name="Alves A."/>
        </authorList>
    </citation>
    <scope>NUCLEOTIDE SEQUENCE</scope>
    <source>
        <strain evidence="2">MUM 19.33</strain>
    </source>
</reference>
<organism evidence="2 3">
    <name type="scientific">Emericellopsis cladophorae</name>
    <dbReference type="NCBI Taxonomy" id="2686198"/>
    <lineage>
        <taxon>Eukaryota</taxon>
        <taxon>Fungi</taxon>
        <taxon>Dikarya</taxon>
        <taxon>Ascomycota</taxon>
        <taxon>Pezizomycotina</taxon>
        <taxon>Sordariomycetes</taxon>
        <taxon>Hypocreomycetidae</taxon>
        <taxon>Hypocreales</taxon>
        <taxon>Bionectriaceae</taxon>
        <taxon>Emericellopsis</taxon>
    </lineage>
</organism>
<dbReference type="InterPro" id="IPR040719">
    <property type="entry name" value="DUF5597"/>
</dbReference>
<dbReference type="EMBL" id="JAGIXG020000035">
    <property type="protein sequence ID" value="KAI6780229.1"/>
    <property type="molecule type" value="Genomic_DNA"/>
</dbReference>
<evidence type="ECO:0000313" key="3">
    <source>
        <dbReference type="Proteomes" id="UP001055219"/>
    </source>
</evidence>
<dbReference type="RefSeq" id="XP_051361085.1">
    <property type="nucleotide sequence ID" value="XM_051507721.1"/>
</dbReference>